<dbReference type="InParanoid" id="A0A3N4M0Z3"/>
<protein>
    <submittedName>
        <fullName evidence="1">Uncharacterized protein</fullName>
    </submittedName>
</protein>
<organism evidence="1 2">
    <name type="scientific">Terfezia boudieri ATCC MYA-4762</name>
    <dbReference type="NCBI Taxonomy" id="1051890"/>
    <lineage>
        <taxon>Eukaryota</taxon>
        <taxon>Fungi</taxon>
        <taxon>Dikarya</taxon>
        <taxon>Ascomycota</taxon>
        <taxon>Pezizomycotina</taxon>
        <taxon>Pezizomycetes</taxon>
        <taxon>Pezizales</taxon>
        <taxon>Pezizaceae</taxon>
        <taxon>Terfezia</taxon>
    </lineage>
</organism>
<dbReference type="Proteomes" id="UP000267821">
    <property type="component" value="Unassembled WGS sequence"/>
</dbReference>
<gene>
    <name evidence="1" type="ORF">L211DRAFT_834451</name>
</gene>
<accession>A0A3N4M0Z3</accession>
<proteinExistence type="predicted"/>
<name>A0A3N4M0Z3_9PEZI</name>
<evidence type="ECO:0000313" key="1">
    <source>
        <dbReference type="EMBL" id="RPB27588.1"/>
    </source>
</evidence>
<dbReference type="AlphaFoldDB" id="A0A3N4M0Z3"/>
<reference evidence="1 2" key="1">
    <citation type="journal article" date="2018" name="Nat. Ecol. Evol.">
        <title>Pezizomycetes genomes reveal the molecular basis of ectomycorrhizal truffle lifestyle.</title>
        <authorList>
            <person name="Murat C."/>
            <person name="Payen T."/>
            <person name="Noel B."/>
            <person name="Kuo A."/>
            <person name="Morin E."/>
            <person name="Chen J."/>
            <person name="Kohler A."/>
            <person name="Krizsan K."/>
            <person name="Balestrini R."/>
            <person name="Da Silva C."/>
            <person name="Montanini B."/>
            <person name="Hainaut M."/>
            <person name="Levati E."/>
            <person name="Barry K.W."/>
            <person name="Belfiori B."/>
            <person name="Cichocki N."/>
            <person name="Clum A."/>
            <person name="Dockter R.B."/>
            <person name="Fauchery L."/>
            <person name="Guy J."/>
            <person name="Iotti M."/>
            <person name="Le Tacon F."/>
            <person name="Lindquist E.A."/>
            <person name="Lipzen A."/>
            <person name="Malagnac F."/>
            <person name="Mello A."/>
            <person name="Molinier V."/>
            <person name="Miyauchi S."/>
            <person name="Poulain J."/>
            <person name="Riccioni C."/>
            <person name="Rubini A."/>
            <person name="Sitrit Y."/>
            <person name="Splivallo R."/>
            <person name="Traeger S."/>
            <person name="Wang M."/>
            <person name="Zifcakova L."/>
            <person name="Wipf D."/>
            <person name="Zambonelli A."/>
            <person name="Paolocci F."/>
            <person name="Nowrousian M."/>
            <person name="Ottonello S."/>
            <person name="Baldrian P."/>
            <person name="Spatafora J.W."/>
            <person name="Henrissat B."/>
            <person name="Nagy L.G."/>
            <person name="Aury J.M."/>
            <person name="Wincker P."/>
            <person name="Grigoriev I.V."/>
            <person name="Bonfante P."/>
            <person name="Martin F.M."/>
        </authorList>
    </citation>
    <scope>NUCLEOTIDE SEQUENCE [LARGE SCALE GENOMIC DNA]</scope>
    <source>
        <strain evidence="1 2">ATCC MYA-4762</strain>
    </source>
</reference>
<sequence length="69" mass="7559">MREGESGTEAAGINADLQQFATWHGHLKILALLGATANFMPEVLLPHNFNIEVDHIGCGASYQYPNSKY</sequence>
<keyword evidence="2" id="KW-1185">Reference proteome</keyword>
<dbReference type="EMBL" id="ML121531">
    <property type="protein sequence ID" value="RPB27588.1"/>
    <property type="molecule type" value="Genomic_DNA"/>
</dbReference>
<evidence type="ECO:0000313" key="2">
    <source>
        <dbReference type="Proteomes" id="UP000267821"/>
    </source>
</evidence>